<organism evidence="1 2">
    <name type="scientific">Tatumella punctata</name>
    <dbReference type="NCBI Taxonomy" id="399969"/>
    <lineage>
        <taxon>Bacteria</taxon>
        <taxon>Pseudomonadati</taxon>
        <taxon>Pseudomonadota</taxon>
        <taxon>Gammaproteobacteria</taxon>
        <taxon>Enterobacterales</taxon>
        <taxon>Erwiniaceae</taxon>
        <taxon>Tatumella</taxon>
    </lineage>
</organism>
<evidence type="ECO:0000313" key="2">
    <source>
        <dbReference type="Proteomes" id="UP001596215"/>
    </source>
</evidence>
<protein>
    <submittedName>
        <fullName evidence="1">Uncharacterized protein</fullName>
    </submittedName>
</protein>
<evidence type="ECO:0000313" key="1">
    <source>
        <dbReference type="EMBL" id="MFC6361763.1"/>
    </source>
</evidence>
<name>A0ABW1VNZ7_9GAMM</name>
<dbReference type="Proteomes" id="UP001596215">
    <property type="component" value="Unassembled WGS sequence"/>
</dbReference>
<comment type="caution">
    <text evidence="1">The sequence shown here is derived from an EMBL/GenBank/DDBJ whole genome shotgun (WGS) entry which is preliminary data.</text>
</comment>
<accession>A0ABW1VNZ7</accession>
<reference evidence="2" key="1">
    <citation type="journal article" date="2019" name="Int. J. Syst. Evol. Microbiol.">
        <title>The Global Catalogue of Microorganisms (GCM) 10K type strain sequencing project: providing services to taxonomists for standard genome sequencing and annotation.</title>
        <authorList>
            <consortium name="The Broad Institute Genomics Platform"/>
            <consortium name="The Broad Institute Genome Sequencing Center for Infectious Disease"/>
            <person name="Wu L."/>
            <person name="Ma J."/>
        </authorList>
    </citation>
    <scope>NUCLEOTIDE SEQUENCE [LARGE SCALE GENOMIC DNA]</scope>
    <source>
        <strain evidence="2">CGMCC 4.1530</strain>
    </source>
</reference>
<proteinExistence type="predicted"/>
<sequence>MADYNPARKEIRNAKRKLEEMKKSNNYDDFEQAWRDFTGYIGLSHKMMMRAVGERTEKFRNAFSEKNKLKSSDELLVYIDQSRNSKEHLIQDLTKKVPASISYSSQPGVRRFHIDKMVIKNNMVTEYKGDPLVMTFNHETAAFLPIINRGNRYNVPKLHLGNDISRIDIPKAAELVISFYESWIDETESKFP</sequence>
<dbReference type="RefSeq" id="WP_343878241.1">
    <property type="nucleotide sequence ID" value="NZ_BAAAFW010000095.1"/>
</dbReference>
<keyword evidence="2" id="KW-1185">Reference proteome</keyword>
<dbReference type="EMBL" id="JBHSUC010000005">
    <property type="protein sequence ID" value="MFC6361763.1"/>
    <property type="molecule type" value="Genomic_DNA"/>
</dbReference>
<gene>
    <name evidence="1" type="ORF">ACFP73_06545</name>
</gene>